<name>A0A3E1NUG1_9BACT</name>
<evidence type="ECO:0000313" key="6">
    <source>
        <dbReference type="EMBL" id="RFM31582.1"/>
    </source>
</evidence>
<reference evidence="6 7" key="1">
    <citation type="submission" date="2018-08" db="EMBL/GenBank/DDBJ databases">
        <title>Chitinophaga sp. K20C18050901, a novel bacterium isolated from forest soil.</title>
        <authorList>
            <person name="Wang C."/>
        </authorList>
    </citation>
    <scope>NUCLEOTIDE SEQUENCE [LARGE SCALE GENOMIC DNA]</scope>
    <source>
        <strain evidence="6 7">K20C18050901</strain>
    </source>
</reference>
<feature type="chain" id="PRO_5017570124" evidence="5">
    <location>
        <begin position="22"/>
        <end position="316"/>
    </location>
</feature>
<evidence type="ECO:0000256" key="1">
    <source>
        <dbReference type="ARBA" id="ARBA00022801"/>
    </source>
</evidence>
<dbReference type="PANTHER" id="PTHR28283">
    <property type="entry name" value="3',5'-CYCLIC-NUCLEOTIDE PHOSPHODIESTERASE 1"/>
    <property type="match status" value="1"/>
</dbReference>
<comment type="similarity">
    <text evidence="3 4">Belongs to the cyclic nucleotide phosphodiesterase class-II family.</text>
</comment>
<evidence type="ECO:0000313" key="7">
    <source>
        <dbReference type="Proteomes" id="UP000261174"/>
    </source>
</evidence>
<keyword evidence="2 4" id="KW-0114">cAMP</keyword>
<proteinExistence type="inferred from homology"/>
<evidence type="ECO:0000256" key="5">
    <source>
        <dbReference type="SAM" id="SignalP"/>
    </source>
</evidence>
<sequence length="316" mass="35367">MKSVFTTLTLTACFFCQFAFSQTSFKVIPLGVKGGTDESNLSAYMIAPQGSEDYVCLDAGTVHYGIEKAIHAKLLHGDAEEVLKRNVKGFLISHGHLDHLAGMVINSPDDSTKNIYGLDYVLDILKDKYFSWKSWANFADEGEKPVLNKYHYTVLKPATETVLQNTDMQVTAFPLAHSSPYQSTAFLVRHKDAYLLYLGDTGADSVEHSNKLHQLWEQAAPLLKSKKLKALFIEVSFANEQADKLLFGHLTPHWLMSELQDLASLAGVESLKDFPVVITHIKPGGNREQMIREQLKAYNPLHVKLIIPEQAKLLTF</sequence>
<dbReference type="InterPro" id="IPR000396">
    <property type="entry name" value="Pdiesterase2"/>
</dbReference>
<comment type="caution">
    <text evidence="6">The sequence shown here is derived from an EMBL/GenBank/DDBJ whole genome shotgun (WGS) entry which is preliminary data.</text>
</comment>
<dbReference type="PIRSF" id="PIRSF000962">
    <property type="entry name" value="Cyc_nuc_PDEase"/>
    <property type="match status" value="1"/>
</dbReference>
<dbReference type="GO" id="GO:0047555">
    <property type="term" value="F:3',5'-cyclic-GMP phosphodiesterase activity"/>
    <property type="evidence" value="ECO:0007669"/>
    <property type="project" value="TreeGrafter"/>
</dbReference>
<dbReference type="AlphaFoldDB" id="A0A3E1NUG1"/>
<keyword evidence="7" id="KW-1185">Reference proteome</keyword>
<dbReference type="PROSITE" id="PS00607">
    <property type="entry name" value="PDEASE_II"/>
    <property type="match status" value="1"/>
</dbReference>
<keyword evidence="1 4" id="KW-0378">Hydrolase</keyword>
<dbReference type="Pfam" id="PF02112">
    <property type="entry name" value="PDEase_II"/>
    <property type="match status" value="1"/>
</dbReference>
<dbReference type="PANTHER" id="PTHR28283:SF1">
    <property type="entry name" value="3',5'-CYCLIC-NUCLEOTIDE PHOSPHODIESTERASE 1"/>
    <property type="match status" value="1"/>
</dbReference>
<organism evidence="6 7">
    <name type="scientific">Chitinophaga silvisoli</name>
    <dbReference type="NCBI Taxonomy" id="2291814"/>
    <lineage>
        <taxon>Bacteria</taxon>
        <taxon>Pseudomonadati</taxon>
        <taxon>Bacteroidota</taxon>
        <taxon>Chitinophagia</taxon>
        <taxon>Chitinophagales</taxon>
        <taxon>Chitinophagaceae</taxon>
        <taxon>Chitinophaga</taxon>
    </lineage>
</organism>
<accession>A0A3E1NUG1</accession>
<dbReference type="Gene3D" id="3.60.15.10">
    <property type="entry name" value="Ribonuclease Z/Hydroxyacylglutathione hydrolase-like"/>
    <property type="match status" value="1"/>
</dbReference>
<dbReference type="OrthoDB" id="9803916at2"/>
<evidence type="ECO:0000256" key="4">
    <source>
        <dbReference type="PIRNR" id="PIRNR000962"/>
    </source>
</evidence>
<dbReference type="EMBL" id="QTJV01000013">
    <property type="protein sequence ID" value="RFM31582.1"/>
    <property type="molecule type" value="Genomic_DNA"/>
</dbReference>
<keyword evidence="5" id="KW-0732">Signal</keyword>
<dbReference type="GO" id="GO:0004115">
    <property type="term" value="F:3',5'-cyclic-AMP phosphodiesterase activity"/>
    <property type="evidence" value="ECO:0007669"/>
    <property type="project" value="UniProtKB-UniRule"/>
</dbReference>
<evidence type="ECO:0000256" key="2">
    <source>
        <dbReference type="ARBA" id="ARBA00023149"/>
    </source>
</evidence>
<dbReference type="InterPro" id="IPR024225">
    <property type="entry name" value="cAMP-PdiesteraseII_CS"/>
</dbReference>
<gene>
    <name evidence="6" type="ORF">DXN04_28105</name>
</gene>
<dbReference type="InterPro" id="IPR036866">
    <property type="entry name" value="RibonucZ/Hydroxyglut_hydro"/>
</dbReference>
<dbReference type="PRINTS" id="PR00388">
    <property type="entry name" value="PDIESTERASE2"/>
</dbReference>
<protein>
    <submittedName>
        <fullName evidence="6">3',5'-cyclic-nucleotide phosphodiesterase</fullName>
    </submittedName>
</protein>
<dbReference type="CDD" id="cd07735">
    <property type="entry name" value="class_II_PDE_MBL-fold"/>
    <property type="match status" value="1"/>
</dbReference>
<dbReference type="RefSeq" id="WP_116856737.1">
    <property type="nucleotide sequence ID" value="NZ_QTJV01000013.1"/>
</dbReference>
<evidence type="ECO:0000256" key="3">
    <source>
        <dbReference type="ARBA" id="ARBA00025762"/>
    </source>
</evidence>
<dbReference type="GO" id="GO:1902660">
    <property type="term" value="P:negative regulation of glucose mediated signaling pathway"/>
    <property type="evidence" value="ECO:0007669"/>
    <property type="project" value="TreeGrafter"/>
</dbReference>
<dbReference type="SUPFAM" id="SSF56281">
    <property type="entry name" value="Metallo-hydrolase/oxidoreductase"/>
    <property type="match status" value="1"/>
</dbReference>
<dbReference type="GO" id="GO:0006198">
    <property type="term" value="P:cAMP catabolic process"/>
    <property type="evidence" value="ECO:0007669"/>
    <property type="project" value="UniProtKB-UniRule"/>
</dbReference>
<dbReference type="Proteomes" id="UP000261174">
    <property type="component" value="Unassembled WGS sequence"/>
</dbReference>
<feature type="signal peptide" evidence="5">
    <location>
        <begin position="1"/>
        <end position="21"/>
    </location>
</feature>